<evidence type="ECO:0000259" key="17">
    <source>
        <dbReference type="Pfam" id="PF07732"/>
    </source>
</evidence>
<evidence type="ECO:0000256" key="11">
    <source>
        <dbReference type="ARBA" id="ARBA00023008"/>
    </source>
</evidence>
<comment type="subunit">
    <text evidence="4">Dimer.</text>
</comment>
<organism evidence="18">
    <name type="scientific">Triticum aestivum</name>
    <name type="common">Wheat</name>
    <dbReference type="NCBI Taxonomy" id="4565"/>
    <lineage>
        <taxon>Eukaryota</taxon>
        <taxon>Viridiplantae</taxon>
        <taxon>Streptophyta</taxon>
        <taxon>Embryophyta</taxon>
        <taxon>Tracheophyta</taxon>
        <taxon>Spermatophyta</taxon>
        <taxon>Magnoliopsida</taxon>
        <taxon>Liliopsida</taxon>
        <taxon>Poales</taxon>
        <taxon>Poaceae</taxon>
        <taxon>BOP clade</taxon>
        <taxon>Pooideae</taxon>
        <taxon>Triticodae</taxon>
        <taxon>Triticeae</taxon>
        <taxon>Triticinae</taxon>
        <taxon>Triticum</taxon>
    </lineage>
</organism>
<dbReference type="InterPro" id="IPR008972">
    <property type="entry name" value="Cupredoxin"/>
</dbReference>
<dbReference type="Gramene" id="TraesRN7D0100875100.1">
    <property type="protein sequence ID" value="TraesRN7D0100875100.1"/>
    <property type="gene ID" value="TraesRN7D0100875100"/>
</dbReference>
<keyword evidence="11" id="KW-0186">Copper</keyword>
<dbReference type="NCBIfam" id="TIGR03388">
    <property type="entry name" value="ascorbase"/>
    <property type="match status" value="1"/>
</dbReference>
<sequence>MWNGSTHFPNNLAIYISSSTRSFLTPIKSSATQSRTSTATTPPKSGKATMTRPHTSSSESPLMVHLLLCCTFLLALAAPATTAASVPAPALTPAKQNMTWDVEYILWSPDCQQRVMIGINGKFPGPNITARAGETLSITVNNKLHTEGLVIHWHGMRQVGTPWADGTASISQCAISPGDSFTYEFVADKPGTYFYHGHFGMQRAAGLYGWLVVNATAEQDEPYRRDYDGGELRMLLSDWYHDNVYAQAAGLEQKYDHFQWVGEPQTILINGRGQYDCMLGAVTRFHRGIDRRARTCVRGKEAKLCGDEERCLRRSECGPYCPQSQCAPVVFDVEPGRTYRLRIASTTSLSALNVQVQGHDLTVVEADGNPVEPFTVPDIDIYSGESYSVLLTTNHTPTFYRSGSFWISVGVRGRPPKTLPATAILRYTNSRFPWPGSPPPATPAWYDLQRSKDFTHRINARRNAAEAPPPPRTEQVNRTIVMLNTQTLVGGHMKWAVNNVSLTLPATPYLGAYFYGVQGSAFDASGEAPNGFPGGYDIDLPPANNSYETTLSDRVYELPHGAVVDVVLQNADMRRDNDSETHPWHLHGHDFWVLGYGEGRYTSGRERLNTEDPPLRNTVVVFPHGWTAIRFVADNVGAWAFHCHIEPHLHMGMGAVFVEGAHKIRELDVPREAMMCGVIRTTAAALTPAKPGSSAPAPSAHR</sequence>
<dbReference type="InterPro" id="IPR001117">
    <property type="entry name" value="Cu-oxidase_2nd"/>
</dbReference>
<dbReference type="InterPro" id="IPR011707">
    <property type="entry name" value="Cu-oxidase-like_N"/>
</dbReference>
<evidence type="ECO:0000256" key="3">
    <source>
        <dbReference type="ARBA" id="ARBA00010609"/>
    </source>
</evidence>
<feature type="domain" description="Plastocyanin-like" evidence="16">
    <location>
        <begin position="544"/>
        <end position="660"/>
    </location>
</feature>
<evidence type="ECO:0000256" key="2">
    <source>
        <dbReference type="ARBA" id="ARBA00004613"/>
    </source>
</evidence>
<dbReference type="PaxDb" id="4565-Traes_7DL_4851726D0.1"/>
<dbReference type="Gramene" id="TraesCS7D02G361200.1">
    <property type="protein sequence ID" value="TraesCS7D02G361200.1"/>
    <property type="gene ID" value="TraesCS7D02G361200"/>
</dbReference>
<dbReference type="STRING" id="4565.A0A3B6TME3"/>
<evidence type="ECO:0000259" key="16">
    <source>
        <dbReference type="Pfam" id="PF07731"/>
    </source>
</evidence>
<dbReference type="Proteomes" id="UP000019116">
    <property type="component" value="Chromosome 7D"/>
</dbReference>
<dbReference type="GO" id="GO:0016491">
    <property type="term" value="F:oxidoreductase activity"/>
    <property type="evidence" value="ECO:0000318"/>
    <property type="project" value="GO_Central"/>
</dbReference>
<dbReference type="PROSITE" id="PS00080">
    <property type="entry name" value="MULTICOPPER_OXIDASE2"/>
    <property type="match status" value="1"/>
</dbReference>
<dbReference type="InterPro" id="IPR033138">
    <property type="entry name" value="Cu_oxidase_CS"/>
</dbReference>
<evidence type="ECO:0000313" key="19">
    <source>
        <dbReference type="Proteomes" id="UP000019116"/>
    </source>
</evidence>
<dbReference type="Pfam" id="PF07732">
    <property type="entry name" value="Cu-oxidase_3"/>
    <property type="match status" value="1"/>
</dbReference>
<keyword evidence="9" id="KW-0677">Repeat</keyword>
<dbReference type="Gramene" id="TraesCAD_scaffold_068515_01G000100.1">
    <property type="protein sequence ID" value="TraesCAD_scaffold_068515_01G000100.1"/>
    <property type="gene ID" value="TraesCAD_scaffold_068515_01G000100"/>
</dbReference>
<dbReference type="GO" id="GO:0008447">
    <property type="term" value="F:L-ascorbate oxidase activity"/>
    <property type="evidence" value="ECO:0007669"/>
    <property type="project" value="UniProtKB-EC"/>
</dbReference>
<dbReference type="Gene3D" id="2.60.40.420">
    <property type="entry name" value="Cupredoxins - blue copper proteins"/>
    <property type="match status" value="3"/>
</dbReference>
<evidence type="ECO:0000256" key="4">
    <source>
        <dbReference type="ARBA" id="ARBA00011473"/>
    </source>
</evidence>
<comment type="similarity">
    <text evidence="3">Belongs to the multicopper oxidase family.</text>
</comment>
<evidence type="ECO:0000256" key="1">
    <source>
        <dbReference type="ARBA" id="ARBA00001935"/>
    </source>
</evidence>
<evidence type="ECO:0000256" key="10">
    <source>
        <dbReference type="ARBA" id="ARBA00023002"/>
    </source>
</evidence>
<protein>
    <recommendedName>
        <fullName evidence="6">L-ascorbate oxidase</fullName>
        <ecNumber evidence="5">1.10.3.3</ecNumber>
    </recommendedName>
</protein>
<name>A0A3B6TME3_WHEAT</name>
<comment type="cofactor">
    <cofactor evidence="1">
        <name>Cu cation</name>
        <dbReference type="ChEBI" id="CHEBI:23378"/>
    </cofactor>
</comment>
<dbReference type="PANTHER" id="PTHR11709">
    <property type="entry name" value="MULTI-COPPER OXIDASE"/>
    <property type="match status" value="1"/>
</dbReference>
<evidence type="ECO:0000256" key="8">
    <source>
        <dbReference type="ARBA" id="ARBA00022723"/>
    </source>
</evidence>
<keyword evidence="8" id="KW-0479">Metal-binding</keyword>
<dbReference type="AlphaFoldDB" id="A0A3B6TME3"/>
<comment type="subcellular location">
    <subcellularLocation>
        <location evidence="2">Secreted</location>
    </subcellularLocation>
</comment>
<dbReference type="SMR" id="A0A3B6TME3"/>
<dbReference type="GO" id="GO:0005576">
    <property type="term" value="C:extracellular region"/>
    <property type="evidence" value="ECO:0007669"/>
    <property type="project" value="UniProtKB-SubCell"/>
</dbReference>
<feature type="compositionally biased region" description="Low complexity" evidence="14">
    <location>
        <begin position="29"/>
        <end position="41"/>
    </location>
</feature>
<reference evidence="18" key="1">
    <citation type="submission" date="2018-08" db="EMBL/GenBank/DDBJ databases">
        <authorList>
            <person name="Rossello M."/>
        </authorList>
    </citation>
    <scope>NUCLEOTIDE SEQUENCE [LARGE SCALE GENOMIC DNA]</scope>
    <source>
        <strain evidence="18">cv. Chinese Spring</strain>
    </source>
</reference>
<dbReference type="InterPro" id="IPR011706">
    <property type="entry name" value="Cu-oxidase_C"/>
</dbReference>
<dbReference type="OMA" id="TGAWAFH"/>
<dbReference type="Gramene" id="TraesWEE_scaffold_014002_01G000600.1">
    <property type="protein sequence ID" value="TraesWEE_scaffold_014002_01G000600.1"/>
    <property type="gene ID" value="TraesWEE_scaffold_014002_01G000600"/>
</dbReference>
<evidence type="ECO:0000259" key="15">
    <source>
        <dbReference type="Pfam" id="PF00394"/>
    </source>
</evidence>
<dbReference type="GO" id="GO:0005507">
    <property type="term" value="F:copper ion binding"/>
    <property type="evidence" value="ECO:0007669"/>
    <property type="project" value="InterPro"/>
</dbReference>
<dbReference type="InterPro" id="IPR034267">
    <property type="entry name" value="CuRO_3_AAO"/>
</dbReference>
<comment type="catalytic activity">
    <reaction evidence="13">
        <text>4 L-ascorbate + O2 = 4 monodehydro-L-ascorbate radical + 2 H2O</text>
        <dbReference type="Rhea" id="RHEA:30243"/>
        <dbReference type="ChEBI" id="CHEBI:15377"/>
        <dbReference type="ChEBI" id="CHEBI:15379"/>
        <dbReference type="ChEBI" id="CHEBI:38290"/>
        <dbReference type="ChEBI" id="CHEBI:59513"/>
        <dbReference type="EC" id="1.10.3.3"/>
    </reaction>
</comment>
<dbReference type="Gramene" id="TraesCS7D03G0851400.1">
    <property type="protein sequence ID" value="TraesCS7D03G0851400.1.CDS"/>
    <property type="gene ID" value="TraesCS7D03G0851400"/>
</dbReference>
<dbReference type="CDD" id="cd13893">
    <property type="entry name" value="CuRO_3_AAO"/>
    <property type="match status" value="1"/>
</dbReference>
<feature type="domain" description="Plastocyanin-like" evidence="17">
    <location>
        <begin position="102"/>
        <end position="216"/>
    </location>
</feature>
<keyword evidence="7" id="KW-0964">Secreted</keyword>
<dbReference type="OrthoDB" id="2121828at2759"/>
<dbReference type="Gramene" id="TraesROB_scaffold_078136_01G000300.1">
    <property type="protein sequence ID" value="TraesROB_scaffold_078136_01G000300.1"/>
    <property type="gene ID" value="TraesROB_scaffold_078136_01G000300"/>
</dbReference>
<evidence type="ECO:0000256" key="5">
    <source>
        <dbReference type="ARBA" id="ARBA00012301"/>
    </source>
</evidence>
<dbReference type="EC" id="1.10.3.3" evidence="5"/>
<reference evidence="18" key="2">
    <citation type="submission" date="2018-10" db="UniProtKB">
        <authorList>
            <consortium name="EnsemblPlants"/>
        </authorList>
    </citation>
    <scope>IDENTIFICATION</scope>
</reference>
<keyword evidence="19" id="KW-1185">Reference proteome</keyword>
<evidence type="ECO:0000256" key="6">
    <source>
        <dbReference type="ARBA" id="ARBA00022095"/>
    </source>
</evidence>
<evidence type="ECO:0000256" key="14">
    <source>
        <dbReference type="SAM" id="MobiDB-lite"/>
    </source>
</evidence>
<evidence type="ECO:0000256" key="12">
    <source>
        <dbReference type="ARBA" id="ARBA00023157"/>
    </source>
</evidence>
<evidence type="ECO:0000256" key="9">
    <source>
        <dbReference type="ARBA" id="ARBA00022737"/>
    </source>
</evidence>
<keyword evidence="12" id="KW-1015">Disulfide bond</keyword>
<evidence type="ECO:0000256" key="7">
    <source>
        <dbReference type="ARBA" id="ARBA00022525"/>
    </source>
</evidence>
<dbReference type="EnsemblPlants" id="TraesCS7D02G361200.1">
    <property type="protein sequence ID" value="TraesCS7D02G361200.1"/>
    <property type="gene ID" value="TraesCS7D02G361200"/>
</dbReference>
<dbReference type="InterPro" id="IPR045087">
    <property type="entry name" value="Cu-oxidase_fam"/>
</dbReference>
<proteinExistence type="inferred from homology"/>
<accession>A0A3B6TME3</accession>
<feature type="domain" description="Plastocyanin-like" evidence="15">
    <location>
        <begin position="234"/>
        <end position="429"/>
    </location>
</feature>
<evidence type="ECO:0000313" key="18">
    <source>
        <dbReference type="EnsemblPlants" id="TraesCS7D02G361200.1"/>
    </source>
</evidence>
<dbReference type="SUPFAM" id="SSF49503">
    <property type="entry name" value="Cupredoxins"/>
    <property type="match status" value="3"/>
</dbReference>
<dbReference type="InterPro" id="IPR017760">
    <property type="entry name" value="L-ascorbate_oxidase_pln"/>
</dbReference>
<dbReference type="Pfam" id="PF00394">
    <property type="entry name" value="Cu-oxidase"/>
    <property type="match status" value="1"/>
</dbReference>
<dbReference type="PANTHER" id="PTHR11709:SF322">
    <property type="entry name" value="L-ASCORBATE OXIDASE"/>
    <property type="match status" value="1"/>
</dbReference>
<dbReference type="Pfam" id="PF07731">
    <property type="entry name" value="Cu-oxidase_2"/>
    <property type="match status" value="1"/>
</dbReference>
<evidence type="ECO:0000256" key="13">
    <source>
        <dbReference type="ARBA" id="ARBA00048908"/>
    </source>
</evidence>
<dbReference type="InterPro" id="IPR002355">
    <property type="entry name" value="Cu_oxidase_Cu_BS"/>
</dbReference>
<gene>
    <name evidence="18" type="primary">LOC123169232</name>
</gene>
<dbReference type="PROSITE" id="PS00079">
    <property type="entry name" value="MULTICOPPER_OXIDASE1"/>
    <property type="match status" value="1"/>
</dbReference>
<dbReference type="Gramene" id="TraesCLE_scaffold_139665_01G000100.1">
    <property type="protein sequence ID" value="TraesCLE_scaffold_139665_01G000100.1"/>
    <property type="gene ID" value="TraesCLE_scaffold_139665_01G000100"/>
</dbReference>
<keyword evidence="10" id="KW-0560">Oxidoreductase</keyword>
<feature type="region of interest" description="Disordered" evidence="14">
    <location>
        <begin position="27"/>
        <end position="57"/>
    </location>
</feature>